<evidence type="ECO:0000313" key="1">
    <source>
        <dbReference type="EMBL" id="WAQ97880.1"/>
    </source>
</evidence>
<reference evidence="1" key="1">
    <citation type="submission" date="2022-11" db="EMBL/GenBank/DDBJ databases">
        <title>Centuries of genome instability and evolution in soft-shell clam transmissible cancer (bioRxiv).</title>
        <authorList>
            <person name="Hart S.F.M."/>
            <person name="Yonemitsu M.A."/>
            <person name="Giersch R.M."/>
            <person name="Beal B.F."/>
            <person name="Arriagada G."/>
            <person name="Davis B.W."/>
            <person name="Ostrander E.A."/>
            <person name="Goff S.P."/>
            <person name="Metzger M.J."/>
        </authorList>
    </citation>
    <scope>NUCLEOTIDE SEQUENCE</scope>
    <source>
        <strain evidence="1">MELC-2E11</strain>
        <tissue evidence="1">Siphon/mantle</tissue>
    </source>
</reference>
<dbReference type="EMBL" id="CP111014">
    <property type="protein sequence ID" value="WAQ97880.1"/>
    <property type="molecule type" value="Genomic_DNA"/>
</dbReference>
<organism evidence="1 2">
    <name type="scientific">Mya arenaria</name>
    <name type="common">Soft-shell clam</name>
    <dbReference type="NCBI Taxonomy" id="6604"/>
    <lineage>
        <taxon>Eukaryota</taxon>
        <taxon>Metazoa</taxon>
        <taxon>Spiralia</taxon>
        <taxon>Lophotrochozoa</taxon>
        <taxon>Mollusca</taxon>
        <taxon>Bivalvia</taxon>
        <taxon>Autobranchia</taxon>
        <taxon>Heteroconchia</taxon>
        <taxon>Euheterodonta</taxon>
        <taxon>Imparidentia</taxon>
        <taxon>Neoheterodontei</taxon>
        <taxon>Myida</taxon>
        <taxon>Myoidea</taxon>
        <taxon>Myidae</taxon>
        <taxon>Mya</taxon>
    </lineage>
</organism>
<dbReference type="Proteomes" id="UP001164746">
    <property type="component" value="Chromosome 3"/>
</dbReference>
<protein>
    <submittedName>
        <fullName evidence="1">Uncharacterized protein</fullName>
    </submittedName>
</protein>
<gene>
    <name evidence="1" type="ORF">MAR_022253</name>
</gene>
<sequence length="76" mass="8638">MEITINLIMKLMSITDKADALNEYFASISTIDFNGVKFPPFDLRSAETNSYFEISELDITGKLSNLDVKKPMDRTK</sequence>
<proteinExistence type="predicted"/>
<accession>A0ABY7DSE7</accession>
<evidence type="ECO:0000313" key="2">
    <source>
        <dbReference type="Proteomes" id="UP001164746"/>
    </source>
</evidence>
<keyword evidence="2" id="KW-1185">Reference proteome</keyword>
<name>A0ABY7DSE7_MYAAR</name>